<proteinExistence type="predicted"/>
<evidence type="ECO:0000313" key="3">
    <source>
        <dbReference type="Proteomes" id="UP000695802"/>
    </source>
</evidence>
<feature type="transmembrane region" description="Helical" evidence="1">
    <location>
        <begin position="47"/>
        <end position="67"/>
    </location>
</feature>
<name>A0ABS3B729_9XANT</name>
<evidence type="ECO:0000313" key="2">
    <source>
        <dbReference type="EMBL" id="MBN6104419.1"/>
    </source>
</evidence>
<comment type="caution">
    <text evidence="2">The sequence shown here is derived from an EMBL/GenBank/DDBJ whole genome shotgun (WGS) entry which is preliminary data.</text>
</comment>
<reference evidence="2 3" key="1">
    <citation type="submission" date="2021-02" db="EMBL/GenBank/DDBJ databases">
        <title>Taxonomically Unique Crown Gall-Associated Xanthomonas Stains Have Deficiency in Virulence Repertories.</title>
        <authorList>
            <person name="Mafakheri H."/>
            <person name="Taghavi S.M."/>
            <person name="Dimkic I."/>
            <person name="Nemanja K."/>
            <person name="Osdaghi E."/>
        </authorList>
    </citation>
    <scope>NUCLEOTIDE SEQUENCE [LARGE SCALE GENOMIC DNA]</scope>
    <source>
        <strain evidence="2 3">FX4</strain>
    </source>
</reference>
<keyword evidence="1" id="KW-0812">Transmembrane</keyword>
<sequence>MKYLVGIYGATVLIAAICFDIWGQYAYKGFFYNLGQALVWPAVVFPSFGKLLSGVIWLLVILSVLSLRSRGRR</sequence>
<gene>
    <name evidence="2" type="ORF">JR064_19830</name>
</gene>
<dbReference type="Proteomes" id="UP000695802">
    <property type="component" value="Unassembled WGS sequence"/>
</dbReference>
<feature type="transmembrane region" description="Helical" evidence="1">
    <location>
        <begin position="7"/>
        <end position="27"/>
    </location>
</feature>
<keyword evidence="3" id="KW-1185">Reference proteome</keyword>
<dbReference type="EMBL" id="JAFIWB010000030">
    <property type="protein sequence ID" value="MBN6104419.1"/>
    <property type="molecule type" value="Genomic_DNA"/>
</dbReference>
<organism evidence="2 3">
    <name type="scientific">Xanthomonas bonasiae</name>
    <dbReference type="NCBI Taxonomy" id="2810351"/>
    <lineage>
        <taxon>Bacteria</taxon>
        <taxon>Pseudomonadati</taxon>
        <taxon>Pseudomonadota</taxon>
        <taxon>Gammaproteobacteria</taxon>
        <taxon>Lysobacterales</taxon>
        <taxon>Lysobacteraceae</taxon>
        <taxon>Xanthomonas</taxon>
    </lineage>
</organism>
<keyword evidence="1" id="KW-0472">Membrane</keyword>
<accession>A0ABS3B729</accession>
<protein>
    <submittedName>
        <fullName evidence="2">Uncharacterized protein</fullName>
    </submittedName>
</protein>
<dbReference type="RefSeq" id="WP_206230860.1">
    <property type="nucleotide sequence ID" value="NZ_JAFIWB010000030.1"/>
</dbReference>
<keyword evidence="1" id="KW-1133">Transmembrane helix</keyword>
<evidence type="ECO:0000256" key="1">
    <source>
        <dbReference type="SAM" id="Phobius"/>
    </source>
</evidence>